<dbReference type="InterPro" id="IPR050172">
    <property type="entry name" value="SsuD_RutA_monooxygenase"/>
</dbReference>
<dbReference type="SUPFAM" id="SSF51679">
    <property type="entry name" value="Bacterial luciferase-like"/>
    <property type="match status" value="1"/>
</dbReference>
<dbReference type="PANTHER" id="PTHR42847">
    <property type="entry name" value="ALKANESULFONATE MONOOXYGENASE"/>
    <property type="match status" value="1"/>
</dbReference>
<sequence>MLTLPEPCVVVLVGPGASGKSTWAAAHFAADRIVSSDRLRALVGAGEDDISASADAFALLDTVVEQRVRRRLTTVIDTLGLDADRRARWRELAAAHGVPCVAVAFDTPAQECRARNRARATKRIPAAALTAQLRSWASARAVLDAEGFAAVHRETAVRVVPAAFVDSPAAARRQADDPTRLRFGLHLGEFTGVNVRATAAAAEEAGFDAIYVMDHFRQIPQIGRAWDDFLESWTTLAYLAACTSRVRLGTLVTGVTYRNVAHLGKIVATLDVLSGGRAVCGLGLAWFKEEHVAYGWPFPSVAERYALLEDALRVLPLLWGKGSPRFEGRAITVPEALCYPRPVQEHVPIIVGGNGERRTLRLAASHGDAANVMGDLATVRRKAAVLRGYNPSTALTHLTTALVAVDDRHLDELVERLRGRRSRSAYMTAVNAGTVADQIGRFRQLAEAGVSEVMVRLPDPACVEPMTKVLAAFR</sequence>
<dbReference type="PANTHER" id="PTHR42847:SF8">
    <property type="entry name" value="CONSERVED PROTEIN"/>
    <property type="match status" value="1"/>
</dbReference>
<dbReference type="Pfam" id="PF13671">
    <property type="entry name" value="AAA_33"/>
    <property type="match status" value="1"/>
</dbReference>
<protein>
    <recommendedName>
        <fullName evidence="5">Luciferase-like domain-containing protein</fullName>
    </recommendedName>
</protein>
<dbReference type="Gene3D" id="3.40.50.300">
    <property type="entry name" value="P-loop containing nucleotide triphosphate hydrolases"/>
    <property type="match status" value="1"/>
</dbReference>
<dbReference type="EMBL" id="BMPI01000003">
    <property type="protein sequence ID" value="GGM07319.1"/>
    <property type="molecule type" value="Genomic_DNA"/>
</dbReference>
<keyword evidence="3" id="KW-0560">Oxidoreductase</keyword>
<keyword evidence="4" id="KW-0503">Monooxygenase</keyword>
<feature type="domain" description="Luciferase-like" evidence="5">
    <location>
        <begin position="184"/>
        <end position="409"/>
    </location>
</feature>
<dbReference type="AlphaFoldDB" id="A0A917WIX1"/>
<evidence type="ECO:0000256" key="1">
    <source>
        <dbReference type="ARBA" id="ARBA00022630"/>
    </source>
</evidence>
<dbReference type="SUPFAM" id="SSF52540">
    <property type="entry name" value="P-loop containing nucleoside triphosphate hydrolases"/>
    <property type="match status" value="1"/>
</dbReference>
<dbReference type="Proteomes" id="UP000642070">
    <property type="component" value="Unassembled WGS sequence"/>
</dbReference>
<organism evidence="6 7">
    <name type="scientific">Dactylosporangium sucinum</name>
    <dbReference type="NCBI Taxonomy" id="1424081"/>
    <lineage>
        <taxon>Bacteria</taxon>
        <taxon>Bacillati</taxon>
        <taxon>Actinomycetota</taxon>
        <taxon>Actinomycetes</taxon>
        <taxon>Micromonosporales</taxon>
        <taxon>Micromonosporaceae</taxon>
        <taxon>Dactylosporangium</taxon>
    </lineage>
</organism>
<reference evidence="6" key="1">
    <citation type="journal article" date="2014" name="Int. J. Syst. Evol. Microbiol.">
        <title>Complete genome sequence of Corynebacterium casei LMG S-19264T (=DSM 44701T), isolated from a smear-ripened cheese.</title>
        <authorList>
            <consortium name="US DOE Joint Genome Institute (JGI-PGF)"/>
            <person name="Walter F."/>
            <person name="Albersmeier A."/>
            <person name="Kalinowski J."/>
            <person name="Ruckert C."/>
        </authorList>
    </citation>
    <scope>NUCLEOTIDE SEQUENCE</scope>
    <source>
        <strain evidence="6">JCM 19831</strain>
    </source>
</reference>
<evidence type="ECO:0000313" key="6">
    <source>
        <dbReference type="EMBL" id="GGM07319.1"/>
    </source>
</evidence>
<dbReference type="RefSeq" id="WP_229834016.1">
    <property type="nucleotide sequence ID" value="NZ_BMPI01000003.1"/>
</dbReference>
<evidence type="ECO:0000256" key="3">
    <source>
        <dbReference type="ARBA" id="ARBA00023002"/>
    </source>
</evidence>
<evidence type="ECO:0000256" key="2">
    <source>
        <dbReference type="ARBA" id="ARBA00022643"/>
    </source>
</evidence>
<keyword evidence="7" id="KW-1185">Reference proteome</keyword>
<dbReference type="Gene3D" id="3.20.20.30">
    <property type="entry name" value="Luciferase-like domain"/>
    <property type="match status" value="1"/>
</dbReference>
<dbReference type="Pfam" id="PF00296">
    <property type="entry name" value="Bac_luciferase"/>
    <property type="match status" value="1"/>
</dbReference>
<dbReference type="GO" id="GO:0008726">
    <property type="term" value="F:alkanesulfonate monooxygenase activity"/>
    <property type="evidence" value="ECO:0007669"/>
    <property type="project" value="TreeGrafter"/>
</dbReference>
<keyword evidence="1" id="KW-0285">Flavoprotein</keyword>
<proteinExistence type="predicted"/>
<name>A0A917WIX1_9ACTN</name>
<keyword evidence="2" id="KW-0288">FMN</keyword>
<dbReference type="GO" id="GO:0046306">
    <property type="term" value="P:alkanesulfonate catabolic process"/>
    <property type="evidence" value="ECO:0007669"/>
    <property type="project" value="TreeGrafter"/>
</dbReference>
<dbReference type="InterPro" id="IPR027417">
    <property type="entry name" value="P-loop_NTPase"/>
</dbReference>
<reference evidence="6" key="2">
    <citation type="submission" date="2020-09" db="EMBL/GenBank/DDBJ databases">
        <authorList>
            <person name="Sun Q."/>
            <person name="Ohkuma M."/>
        </authorList>
    </citation>
    <scope>NUCLEOTIDE SEQUENCE</scope>
    <source>
        <strain evidence="6">JCM 19831</strain>
    </source>
</reference>
<gene>
    <name evidence="6" type="ORF">GCM10007977_005450</name>
</gene>
<evidence type="ECO:0000256" key="4">
    <source>
        <dbReference type="ARBA" id="ARBA00023033"/>
    </source>
</evidence>
<comment type="caution">
    <text evidence="6">The sequence shown here is derived from an EMBL/GenBank/DDBJ whole genome shotgun (WGS) entry which is preliminary data.</text>
</comment>
<dbReference type="InterPro" id="IPR011251">
    <property type="entry name" value="Luciferase-like_dom"/>
</dbReference>
<evidence type="ECO:0000259" key="5">
    <source>
        <dbReference type="Pfam" id="PF00296"/>
    </source>
</evidence>
<accession>A0A917WIX1</accession>
<evidence type="ECO:0000313" key="7">
    <source>
        <dbReference type="Proteomes" id="UP000642070"/>
    </source>
</evidence>
<dbReference type="InterPro" id="IPR036661">
    <property type="entry name" value="Luciferase-like_sf"/>
</dbReference>